<dbReference type="AlphaFoldDB" id="A0A5B3G025"/>
<dbReference type="Proteomes" id="UP000323567">
    <property type="component" value="Unassembled WGS sequence"/>
</dbReference>
<protein>
    <submittedName>
        <fullName evidence="4">Glycosyltransferase family 2 protein</fullName>
    </submittedName>
</protein>
<dbReference type="PANTHER" id="PTHR22916">
    <property type="entry name" value="GLYCOSYLTRANSFERASE"/>
    <property type="match status" value="1"/>
</dbReference>
<proteinExistence type="predicted"/>
<gene>
    <name evidence="4" type="ORF">F2Y13_12915</name>
</gene>
<reference evidence="4 5" key="1">
    <citation type="journal article" date="2019" name="Nat. Med.">
        <title>A library of human gut bacterial isolates paired with longitudinal multiomics data enables mechanistic microbiome research.</title>
        <authorList>
            <person name="Poyet M."/>
            <person name="Groussin M."/>
            <person name="Gibbons S.M."/>
            <person name="Avila-Pacheco J."/>
            <person name="Jiang X."/>
            <person name="Kearney S.M."/>
            <person name="Perrotta A.R."/>
            <person name="Berdy B."/>
            <person name="Zhao S."/>
            <person name="Lieberman T.D."/>
            <person name="Swanson P.K."/>
            <person name="Smith M."/>
            <person name="Roesemann S."/>
            <person name="Alexander J.E."/>
            <person name="Rich S.A."/>
            <person name="Livny J."/>
            <person name="Vlamakis H."/>
            <person name="Clish C."/>
            <person name="Bullock K."/>
            <person name="Deik A."/>
            <person name="Scott J."/>
            <person name="Pierce K.A."/>
            <person name="Xavier R.J."/>
            <person name="Alm E.J."/>
        </authorList>
    </citation>
    <scope>NUCLEOTIDE SEQUENCE [LARGE SCALE GENOMIC DNA]</scope>
    <source>
        <strain evidence="4 5">BIOML-A2</strain>
    </source>
</reference>
<evidence type="ECO:0000313" key="4">
    <source>
        <dbReference type="EMBL" id="KAA2366781.1"/>
    </source>
</evidence>
<dbReference type="CDD" id="cd00761">
    <property type="entry name" value="Glyco_tranf_GTA_type"/>
    <property type="match status" value="1"/>
</dbReference>
<dbReference type="Pfam" id="PF00535">
    <property type="entry name" value="Glycos_transf_2"/>
    <property type="match status" value="1"/>
</dbReference>
<dbReference type="InterPro" id="IPR001173">
    <property type="entry name" value="Glyco_trans_2-like"/>
</dbReference>
<keyword evidence="2 4" id="KW-0808">Transferase</keyword>
<dbReference type="RefSeq" id="WP_149887742.1">
    <property type="nucleotide sequence ID" value="NZ_CATYVA010000004.1"/>
</dbReference>
<feature type="domain" description="Glycosyltransferase 2-like" evidence="3">
    <location>
        <begin position="9"/>
        <end position="132"/>
    </location>
</feature>
<dbReference type="SUPFAM" id="SSF53448">
    <property type="entry name" value="Nucleotide-diphospho-sugar transferases"/>
    <property type="match status" value="1"/>
</dbReference>
<dbReference type="PANTHER" id="PTHR22916:SF51">
    <property type="entry name" value="GLYCOSYLTRANSFERASE EPSH-RELATED"/>
    <property type="match status" value="1"/>
</dbReference>
<dbReference type="InterPro" id="IPR029044">
    <property type="entry name" value="Nucleotide-diphossugar_trans"/>
</dbReference>
<comment type="caution">
    <text evidence="4">The sequence shown here is derived from an EMBL/GenBank/DDBJ whole genome shotgun (WGS) entry which is preliminary data.</text>
</comment>
<keyword evidence="1" id="KW-0328">Glycosyltransferase</keyword>
<dbReference type="GO" id="GO:0016758">
    <property type="term" value="F:hexosyltransferase activity"/>
    <property type="evidence" value="ECO:0007669"/>
    <property type="project" value="UniProtKB-ARBA"/>
</dbReference>
<evidence type="ECO:0000256" key="1">
    <source>
        <dbReference type="ARBA" id="ARBA00022676"/>
    </source>
</evidence>
<organism evidence="4 5">
    <name type="scientific">Alistipes shahii</name>
    <dbReference type="NCBI Taxonomy" id="328814"/>
    <lineage>
        <taxon>Bacteria</taxon>
        <taxon>Pseudomonadati</taxon>
        <taxon>Bacteroidota</taxon>
        <taxon>Bacteroidia</taxon>
        <taxon>Bacteroidales</taxon>
        <taxon>Rikenellaceae</taxon>
        <taxon>Alistipes</taxon>
    </lineage>
</organism>
<evidence type="ECO:0000259" key="3">
    <source>
        <dbReference type="Pfam" id="PF00535"/>
    </source>
</evidence>
<evidence type="ECO:0000256" key="2">
    <source>
        <dbReference type="ARBA" id="ARBA00022679"/>
    </source>
</evidence>
<evidence type="ECO:0000313" key="5">
    <source>
        <dbReference type="Proteomes" id="UP000323567"/>
    </source>
</evidence>
<sequence>MSQSEPNLTVVIPVHNAAPHLGACVESLLAQSYTDFELILVENGSSDDSRERCARYAAEHPGRIRTLTLDEASVSAARNAGIDNARGRFITFMDADDWAEKEFLAEFFRDPAPGPGTIVMQGILLDFSEAEPPGPNEAFFSYDDGALAIGDDPSAAVGQRFLQDGCSVCKLYHTETLRRLGIRFIEHLCSREDHLFFFTCISRMQSVVWRSGLYMHYMRRGRNTLSTRPMPACELVEAAERLDRFIPQLAERFGITDKTYLFALRQNLVRDTLLRAANNIRFGDRRSVLGAIAARPELFGAETYAPRWHPLLKRPLLDRILKGRECRTLLYLRIALRRSSLRLRGRFNA</sequence>
<dbReference type="Gene3D" id="3.90.550.10">
    <property type="entry name" value="Spore Coat Polysaccharide Biosynthesis Protein SpsA, Chain A"/>
    <property type="match status" value="1"/>
</dbReference>
<name>A0A5B3G025_9BACT</name>
<dbReference type="EMBL" id="VVXK01000023">
    <property type="protein sequence ID" value="KAA2366781.1"/>
    <property type="molecule type" value="Genomic_DNA"/>
</dbReference>
<accession>A0A5B3G025</accession>